<reference evidence="2" key="1">
    <citation type="submission" date="2021-09" db="EMBL/GenBank/DDBJ databases">
        <authorList>
            <consortium name="AG Swart"/>
            <person name="Singh M."/>
            <person name="Singh A."/>
            <person name="Seah K."/>
            <person name="Emmerich C."/>
        </authorList>
    </citation>
    <scope>NUCLEOTIDE SEQUENCE</scope>
    <source>
        <strain evidence="2">ATCC30299</strain>
    </source>
</reference>
<dbReference type="EMBL" id="CAJZBQ010000018">
    <property type="protein sequence ID" value="CAG9317749.1"/>
    <property type="molecule type" value="Genomic_DNA"/>
</dbReference>
<gene>
    <name evidence="2" type="ORF">BSTOLATCC_MIC18991</name>
</gene>
<keyword evidence="3" id="KW-1185">Reference proteome</keyword>
<accession>A0AAU9ITC4</accession>
<sequence>MNSSKQNDIPQDHISLTDSSDFSIDSQQSKFYNSKILGKSFTPPKLTFKDLLDIKRNSESSSDLPKDLPIYHAPTESVTPSIEFQNERKINLDSTPKTSKKKAPKIHVPKLIKFNKLIDDIAIPEEPIREYQFLRNEPLILPKKEKNSLDLNEILLKCQKEKQDKGSYYLAKNVLTDADNKDNFVIEAPERVEGFISKKISIDPREIMREKLKNAANERKTSNISNEMLFNKPKTELEGGDFNDFCYSSREWQPEIKEAEGEIDSFHEDHAKIIPEKNLCTQINEKIKKAAKLHRNEIKPRTRNGLCILSEWHEEIGDLDQVVNLDINVNLSKNDGEDSLKRKINKAREDVNGAGIKRIKDANGTPKIVWDRKLVDLYL</sequence>
<organism evidence="2 3">
    <name type="scientific">Blepharisma stoltei</name>
    <dbReference type="NCBI Taxonomy" id="1481888"/>
    <lineage>
        <taxon>Eukaryota</taxon>
        <taxon>Sar</taxon>
        <taxon>Alveolata</taxon>
        <taxon>Ciliophora</taxon>
        <taxon>Postciliodesmatophora</taxon>
        <taxon>Heterotrichea</taxon>
        <taxon>Heterotrichida</taxon>
        <taxon>Blepharismidae</taxon>
        <taxon>Blepharisma</taxon>
    </lineage>
</organism>
<name>A0AAU9ITC4_9CILI</name>
<dbReference type="AlphaFoldDB" id="A0AAU9ITC4"/>
<feature type="compositionally biased region" description="Polar residues" evidence="1">
    <location>
        <begin position="1"/>
        <end position="17"/>
    </location>
</feature>
<feature type="region of interest" description="Disordered" evidence="1">
    <location>
        <begin position="1"/>
        <end position="21"/>
    </location>
</feature>
<evidence type="ECO:0000313" key="2">
    <source>
        <dbReference type="EMBL" id="CAG9317749.1"/>
    </source>
</evidence>
<comment type="caution">
    <text evidence="2">The sequence shown here is derived from an EMBL/GenBank/DDBJ whole genome shotgun (WGS) entry which is preliminary data.</text>
</comment>
<proteinExistence type="predicted"/>
<evidence type="ECO:0000313" key="3">
    <source>
        <dbReference type="Proteomes" id="UP001162131"/>
    </source>
</evidence>
<evidence type="ECO:0000256" key="1">
    <source>
        <dbReference type="SAM" id="MobiDB-lite"/>
    </source>
</evidence>
<protein>
    <submittedName>
        <fullName evidence="2">Uncharacterized protein</fullName>
    </submittedName>
</protein>
<dbReference type="Proteomes" id="UP001162131">
    <property type="component" value="Unassembled WGS sequence"/>
</dbReference>